<dbReference type="GO" id="GO:0006355">
    <property type="term" value="P:regulation of DNA-templated transcription"/>
    <property type="evidence" value="ECO:0007669"/>
    <property type="project" value="InterPro"/>
</dbReference>
<protein>
    <recommendedName>
        <fullName evidence="8">Peptidase S24/S26A/S26B/S26C domain-containing protein</fullName>
    </recommendedName>
</protein>
<evidence type="ECO:0000256" key="2">
    <source>
        <dbReference type="ARBA" id="ARBA00022763"/>
    </source>
</evidence>
<dbReference type="SUPFAM" id="SSF51306">
    <property type="entry name" value="LexA/Signal peptidase"/>
    <property type="match status" value="1"/>
</dbReference>
<dbReference type="PANTHER" id="PTHR33516:SF2">
    <property type="entry name" value="LEXA REPRESSOR-RELATED"/>
    <property type="match status" value="1"/>
</dbReference>
<keyword evidence="5" id="KW-0234">DNA repair</keyword>
<dbReference type="GO" id="GO:0009432">
    <property type="term" value="P:SOS response"/>
    <property type="evidence" value="ECO:0007669"/>
    <property type="project" value="UniProtKB-KW"/>
</dbReference>
<dbReference type="PANTHER" id="PTHR33516">
    <property type="entry name" value="LEXA REPRESSOR"/>
    <property type="match status" value="1"/>
</dbReference>
<dbReference type="Pfam" id="PF00717">
    <property type="entry name" value="Peptidase_S24"/>
    <property type="match status" value="1"/>
</dbReference>
<evidence type="ECO:0000313" key="9">
    <source>
        <dbReference type="EMBL" id="POZ61806.1"/>
    </source>
</evidence>
<gene>
    <name evidence="9" type="ORF">C2I19_11515</name>
</gene>
<feature type="domain" description="Peptidase S24/S26A/S26B/S26C" evidence="8">
    <location>
        <begin position="19"/>
        <end position="134"/>
    </location>
</feature>
<keyword evidence="2" id="KW-0227">DNA damage</keyword>
<evidence type="ECO:0000256" key="7">
    <source>
        <dbReference type="RuleBase" id="RU003991"/>
    </source>
</evidence>
<evidence type="ECO:0000259" key="8">
    <source>
        <dbReference type="Pfam" id="PF00717"/>
    </source>
</evidence>
<dbReference type="Gene3D" id="2.10.109.10">
    <property type="entry name" value="Umud Fragment, subunit A"/>
    <property type="match status" value="1"/>
</dbReference>
<evidence type="ECO:0000313" key="10">
    <source>
        <dbReference type="Proteomes" id="UP000237082"/>
    </source>
</evidence>
<evidence type="ECO:0000256" key="5">
    <source>
        <dbReference type="ARBA" id="ARBA00023204"/>
    </source>
</evidence>
<dbReference type="GO" id="GO:0016787">
    <property type="term" value="F:hydrolase activity"/>
    <property type="evidence" value="ECO:0007669"/>
    <property type="project" value="UniProtKB-KW"/>
</dbReference>
<keyword evidence="6" id="KW-0742">SOS response</keyword>
<dbReference type="OrthoDB" id="9802364at2"/>
<comment type="caution">
    <text evidence="9">The sequence shown here is derived from an EMBL/GenBank/DDBJ whole genome shotgun (WGS) entry which is preliminary data.</text>
</comment>
<dbReference type="InterPro" id="IPR006197">
    <property type="entry name" value="Peptidase_S24_LexA"/>
</dbReference>
<organism evidence="9 10">
    <name type="scientific">Chromobacterium alticapitis</name>
    <dbReference type="NCBI Taxonomy" id="2073169"/>
    <lineage>
        <taxon>Bacteria</taxon>
        <taxon>Pseudomonadati</taxon>
        <taxon>Pseudomonadota</taxon>
        <taxon>Betaproteobacteria</taxon>
        <taxon>Neisseriales</taxon>
        <taxon>Chromobacteriaceae</taxon>
        <taxon>Chromobacterium</taxon>
    </lineage>
</organism>
<evidence type="ECO:0000256" key="4">
    <source>
        <dbReference type="ARBA" id="ARBA00022813"/>
    </source>
</evidence>
<dbReference type="Proteomes" id="UP000237082">
    <property type="component" value="Unassembled WGS sequence"/>
</dbReference>
<dbReference type="NCBIfam" id="NF007621">
    <property type="entry name" value="PRK10276.1"/>
    <property type="match status" value="1"/>
</dbReference>
<dbReference type="AlphaFoldDB" id="A0A2S5DFD7"/>
<keyword evidence="3 7" id="KW-0378">Hydrolase</keyword>
<reference evidence="10" key="1">
    <citation type="submission" date="2018-02" db="EMBL/GenBank/DDBJ databases">
        <authorList>
            <person name="O'Hara-Hanley K."/>
            <person name="Soby S."/>
        </authorList>
    </citation>
    <scope>NUCLEOTIDE SEQUENCE [LARGE SCALE GENOMIC DNA]</scope>
    <source>
        <strain evidence="10">MWU14-2602</strain>
    </source>
</reference>
<proteinExistence type="inferred from homology"/>
<dbReference type="CDD" id="cd06529">
    <property type="entry name" value="S24_LexA-like"/>
    <property type="match status" value="1"/>
</dbReference>
<evidence type="ECO:0000256" key="1">
    <source>
        <dbReference type="ARBA" id="ARBA00007484"/>
    </source>
</evidence>
<evidence type="ECO:0000256" key="6">
    <source>
        <dbReference type="ARBA" id="ARBA00023236"/>
    </source>
</evidence>
<evidence type="ECO:0000256" key="3">
    <source>
        <dbReference type="ARBA" id="ARBA00022801"/>
    </source>
</evidence>
<dbReference type="EMBL" id="PQWB01000045">
    <property type="protein sequence ID" value="POZ61806.1"/>
    <property type="molecule type" value="Genomic_DNA"/>
</dbReference>
<dbReference type="GO" id="GO:0003677">
    <property type="term" value="F:DNA binding"/>
    <property type="evidence" value="ECO:0007669"/>
    <property type="project" value="InterPro"/>
</dbReference>
<dbReference type="InterPro" id="IPR015927">
    <property type="entry name" value="Peptidase_S24_S26A/B/C"/>
</dbReference>
<keyword evidence="4 7" id="KW-0068">Autocatalytic cleavage</keyword>
<dbReference type="InterPro" id="IPR050077">
    <property type="entry name" value="LexA_repressor"/>
</dbReference>
<dbReference type="PRINTS" id="PR00726">
    <property type="entry name" value="LEXASERPTASE"/>
</dbReference>
<sequence length="142" mass="15390">MSPSHQEAAGPSRPPLLPLFAHPVQAGFPSPAEDRMEAGIDLQAYLVTDPPATFLVRVAGDSMRDAGILEKDLLVVDKGLPPRHGDIVVAVVDGLFTVKRLHLKHGRCSLQAENPDYPPIVPAEGQELQIWGVVTACVRKFR</sequence>
<dbReference type="RefSeq" id="WP_103902842.1">
    <property type="nucleotide sequence ID" value="NZ_PQWB01000045.1"/>
</dbReference>
<accession>A0A2S5DFD7</accession>
<comment type="similarity">
    <text evidence="1 7">Belongs to the peptidase S24 family.</text>
</comment>
<dbReference type="InterPro" id="IPR039418">
    <property type="entry name" value="LexA-like"/>
</dbReference>
<keyword evidence="10" id="KW-1185">Reference proteome</keyword>
<name>A0A2S5DFD7_9NEIS</name>
<dbReference type="InterPro" id="IPR036286">
    <property type="entry name" value="LexA/Signal_pep-like_sf"/>
</dbReference>
<dbReference type="GO" id="GO:0006281">
    <property type="term" value="P:DNA repair"/>
    <property type="evidence" value="ECO:0007669"/>
    <property type="project" value="UniProtKB-KW"/>
</dbReference>